<proteinExistence type="predicted"/>
<gene>
    <name evidence="1" type="ORF">H7A79_2611</name>
</gene>
<evidence type="ECO:0000313" key="1">
    <source>
        <dbReference type="EMBL" id="QNT58271.1"/>
    </source>
</evidence>
<dbReference type="KEGG" id="nmus:H7A79_2611"/>
<dbReference type="Proteomes" id="UP000516412">
    <property type="component" value="Chromosome"/>
</dbReference>
<dbReference type="AlphaFoldDB" id="A0A7H1M9F6"/>
<evidence type="ECO:0000313" key="2">
    <source>
        <dbReference type="Proteomes" id="UP000516412"/>
    </source>
</evidence>
<protein>
    <submittedName>
        <fullName evidence="1">Uncharacterized protein</fullName>
    </submittedName>
</protein>
<accession>A0A7H1M9F6</accession>
<reference evidence="1" key="1">
    <citation type="submission" date="2024-06" db="EMBL/GenBank/DDBJ databases">
        <title>Complete Genome Sequence of mouse commensal type strain Neisseria musculi.</title>
        <authorList>
            <person name="Thapa E."/>
            <person name="Aluvathingal J."/>
            <person name="Nadendla S."/>
            <person name="Mehta A."/>
            <person name="Tettelin H."/>
            <person name="Weyand N.J."/>
        </authorList>
    </citation>
    <scope>NUCLEOTIDE SEQUENCE</scope>
    <source>
        <strain evidence="1">NW831</strain>
    </source>
</reference>
<sequence>MAAIRQAAGIADNMQPGSVAATVFFKPKRNNTATEIKAGSSRPSEAFQTAGLYLLWRKDETVCQNSGGIGIL</sequence>
<dbReference type="RefSeq" id="WP_135033286.1">
    <property type="nucleotide sequence ID" value="NZ_CP060414.2"/>
</dbReference>
<keyword evidence="2" id="KW-1185">Reference proteome</keyword>
<name>A0A7H1M9F6_9NEIS</name>
<dbReference type="EMBL" id="CP060414">
    <property type="protein sequence ID" value="QNT58271.1"/>
    <property type="molecule type" value="Genomic_DNA"/>
</dbReference>
<organism evidence="1 2">
    <name type="scientific">Neisseria musculi</name>
    <dbReference type="NCBI Taxonomy" id="1815583"/>
    <lineage>
        <taxon>Bacteria</taxon>
        <taxon>Pseudomonadati</taxon>
        <taxon>Pseudomonadota</taxon>
        <taxon>Betaproteobacteria</taxon>
        <taxon>Neisseriales</taxon>
        <taxon>Neisseriaceae</taxon>
        <taxon>Neisseria</taxon>
    </lineage>
</organism>